<evidence type="ECO:0000259" key="9">
    <source>
        <dbReference type="Pfam" id="PF13375"/>
    </source>
</evidence>
<dbReference type="InterPro" id="IPR031001">
    <property type="entry name" value="PR_assoc_PrdC"/>
</dbReference>
<dbReference type="PANTHER" id="PTHR43034">
    <property type="entry name" value="ION-TRANSLOCATING OXIDOREDUCTASE COMPLEX SUBUNIT C"/>
    <property type="match status" value="1"/>
</dbReference>
<feature type="domain" description="RnfC Barrel sandwich hybrid" evidence="9">
    <location>
        <begin position="3"/>
        <end position="59"/>
    </location>
</feature>
<dbReference type="SUPFAM" id="SSF142984">
    <property type="entry name" value="Nqo1 middle domain-like"/>
    <property type="match status" value="1"/>
</dbReference>
<keyword evidence="3" id="KW-0479">Metal-binding</keyword>
<sequence>MMDIVLLLKQHVGAPCQSIVEAGQKVQKGELIAKPNGLGANLHSSVYGVVKAVNETAIIIEADENQPDEFVKIKDTNTHIEAIQEAGIVGSGGAGFPTHVKLNVNLEGGYVIANGAECEPVLGHNIKLMEEDPQLIIRGLKYVKEITNASKAYIAMKAKHRKALRILKTACELEPDIEVKILPDMYPAGDERAIVRDILGVLLEPGQLPKAANAVIQNVETLKHIVNAIELRKPYITKDITVAGRVMDATDGKVFMDVPVGESVKKYIDLCGGYMNPHGEIVMGGPFTGRHVEEDAPITKTTGGMLVAMPFVHDERKVGLLACECGAQEDRLREIAKEMGAEVVAVEKCKRMVEVDGRYRCDNPGICPGQAEKVISMKKKGIQNLFDRYLRRLNEYRYGSSS</sequence>
<dbReference type="GO" id="GO:0051539">
    <property type="term" value="F:4 iron, 4 sulfur cluster binding"/>
    <property type="evidence" value="ECO:0007669"/>
    <property type="project" value="UniProtKB-KW"/>
</dbReference>
<proteinExistence type="predicted"/>
<keyword evidence="1" id="KW-0813">Transport</keyword>
<evidence type="ECO:0000256" key="3">
    <source>
        <dbReference type="ARBA" id="ARBA00022723"/>
    </source>
</evidence>
<dbReference type="InterPro" id="IPR010208">
    <property type="entry name" value="Ion_transpt_RnfC/RsxC"/>
</dbReference>
<dbReference type="InterPro" id="IPR011538">
    <property type="entry name" value="Nuo51_FMN-bd"/>
</dbReference>
<accession>Q9L4Q5</accession>
<keyword evidence="6" id="KW-0408">Iron</keyword>
<evidence type="ECO:0000259" key="8">
    <source>
        <dbReference type="Pfam" id="PF01512"/>
    </source>
</evidence>
<dbReference type="AlphaFoldDB" id="Q9L4Q5"/>
<keyword evidence="7" id="KW-0411">Iron-sulfur</keyword>
<feature type="domain" description="NADH-ubiquinone oxidoreductase 51kDa subunit FMN-binding" evidence="8">
    <location>
        <begin position="83"/>
        <end position="226"/>
    </location>
</feature>
<dbReference type="Gene3D" id="3.40.50.11540">
    <property type="entry name" value="NADH-ubiquinone oxidoreductase 51kDa subunit"/>
    <property type="match status" value="1"/>
</dbReference>
<reference evidence="10" key="1">
    <citation type="journal article" date="1999" name="J. Biol. Chem.">
        <title>Identification of D-proline reductase from Clostridium sticklandii as a selenoenzyme and indications for a catalytically active pyruvoyl group derived from a cysteine residue by cleavage of a proprotein.</title>
        <authorList>
            <person name="Kabisch U.C."/>
            <person name="Graentzdoerffer A."/>
            <person name="Schierhorn A."/>
            <person name="Ruecknagel K.P."/>
            <person name="Andreesen J.R."/>
            <person name="Pich A."/>
        </authorList>
    </citation>
    <scope>NUCLEOTIDE SEQUENCE</scope>
</reference>
<reference evidence="10" key="2">
    <citation type="submission" date="2000-02" db="EMBL/GenBank/DDBJ databases">
        <authorList>
            <person name="Pich A."/>
            <person name="Liebmann B."/>
            <person name="Lindenstrauss U."/>
            <person name="Graentzdoerffer A."/>
        </authorList>
    </citation>
    <scope>NUCLEOTIDE SEQUENCE</scope>
</reference>
<dbReference type="Pfam" id="PF01512">
    <property type="entry name" value="Complex1_51K"/>
    <property type="match status" value="1"/>
</dbReference>
<name>Q9L4Q5_ACEST</name>
<dbReference type="GO" id="GO:0046872">
    <property type="term" value="F:metal ion binding"/>
    <property type="evidence" value="ECO:0007669"/>
    <property type="project" value="UniProtKB-KW"/>
</dbReference>
<dbReference type="GO" id="GO:0009055">
    <property type="term" value="F:electron transfer activity"/>
    <property type="evidence" value="ECO:0007669"/>
    <property type="project" value="InterPro"/>
</dbReference>
<dbReference type="NCBIfam" id="TIGR04481">
    <property type="entry name" value="PR_assoc_PrdC"/>
    <property type="match status" value="1"/>
</dbReference>
<evidence type="ECO:0000256" key="2">
    <source>
        <dbReference type="ARBA" id="ARBA00022485"/>
    </source>
</evidence>
<dbReference type="InterPro" id="IPR026902">
    <property type="entry name" value="RnfC_N"/>
</dbReference>
<evidence type="ECO:0000256" key="4">
    <source>
        <dbReference type="ARBA" id="ARBA00022737"/>
    </source>
</evidence>
<evidence type="ECO:0000256" key="7">
    <source>
        <dbReference type="ARBA" id="ARBA00023014"/>
    </source>
</evidence>
<gene>
    <name evidence="10" type="primary">prdC</name>
</gene>
<keyword evidence="5" id="KW-0249">Electron transport</keyword>
<dbReference type="Pfam" id="PF13375">
    <property type="entry name" value="RnfC_N"/>
    <property type="match status" value="1"/>
</dbReference>
<protein>
    <submittedName>
        <fullName evidence="10">Electron transfer protein</fullName>
    </submittedName>
</protein>
<dbReference type="InterPro" id="IPR037225">
    <property type="entry name" value="Nuo51_FMN-bd_sf"/>
</dbReference>
<organism evidence="10">
    <name type="scientific">Acetoanaerobium sticklandii</name>
    <name type="common">Clostridium sticklandii</name>
    <dbReference type="NCBI Taxonomy" id="1511"/>
    <lineage>
        <taxon>Bacteria</taxon>
        <taxon>Bacillati</taxon>
        <taxon>Bacillota</taxon>
        <taxon>Clostridia</taxon>
        <taxon>Peptostreptococcales</taxon>
        <taxon>Filifactoraceae</taxon>
        <taxon>Acetoanaerobium</taxon>
    </lineage>
</organism>
<evidence type="ECO:0000256" key="5">
    <source>
        <dbReference type="ARBA" id="ARBA00022982"/>
    </source>
</evidence>
<keyword evidence="2" id="KW-0004">4Fe-4S</keyword>
<dbReference type="GO" id="GO:0016020">
    <property type="term" value="C:membrane"/>
    <property type="evidence" value="ECO:0007669"/>
    <property type="project" value="InterPro"/>
</dbReference>
<dbReference type="EMBL" id="AJ130879">
    <property type="protein sequence ID" value="CAB71310.1"/>
    <property type="molecule type" value="Genomic_DNA"/>
</dbReference>
<dbReference type="PANTHER" id="PTHR43034:SF2">
    <property type="entry name" value="ION-TRANSLOCATING OXIDOREDUCTASE COMPLEX SUBUNIT C"/>
    <property type="match status" value="1"/>
</dbReference>
<keyword evidence="4" id="KW-0677">Repeat</keyword>
<evidence type="ECO:0000256" key="6">
    <source>
        <dbReference type="ARBA" id="ARBA00023004"/>
    </source>
</evidence>
<evidence type="ECO:0000313" key="10">
    <source>
        <dbReference type="EMBL" id="CAB71310.1"/>
    </source>
</evidence>
<evidence type="ECO:0000256" key="1">
    <source>
        <dbReference type="ARBA" id="ARBA00022448"/>
    </source>
</evidence>
<dbReference type="SUPFAM" id="SSF142019">
    <property type="entry name" value="Nqo1 FMN-binding domain-like"/>
    <property type="match status" value="1"/>
</dbReference>